<dbReference type="GO" id="GO:0008781">
    <property type="term" value="F:N-acylneuraminate cytidylyltransferase activity"/>
    <property type="evidence" value="ECO:0007669"/>
    <property type="project" value="TreeGrafter"/>
</dbReference>
<evidence type="ECO:0000313" key="2">
    <source>
        <dbReference type="Proteomes" id="UP000244174"/>
    </source>
</evidence>
<gene>
    <name evidence="1" type="ORF">C8P64_0066</name>
</gene>
<sequence>MKILGIIPARGGSKGIPGKNIKILGKKPLLQYTYESAKRSSLLSKVILSSDDQEIISIARKIDLDVPFTRPDYLAQDKTSSLEVIYHALNYFQERNIRFDAICLLQPTTPFRPENLIDRAIKKFIQGNYDSLITVKKVPAEFNPHWVFEDESGKLKLATGKKEIISRRQDLPTAYFRDGAIYLSKTDVILNQKSLYGQNIGFLENLDPRYVNLDTLEDWNKAEKILKESN</sequence>
<accession>A0A2T6AJZ5</accession>
<keyword evidence="1" id="KW-0808">Transferase</keyword>
<organism evidence="1 2">
    <name type="scientific">Christiangramia gaetbulicola</name>
    <dbReference type="NCBI Taxonomy" id="703340"/>
    <lineage>
        <taxon>Bacteria</taxon>
        <taxon>Pseudomonadati</taxon>
        <taxon>Bacteroidota</taxon>
        <taxon>Flavobacteriia</taxon>
        <taxon>Flavobacteriales</taxon>
        <taxon>Flavobacteriaceae</taxon>
        <taxon>Christiangramia</taxon>
    </lineage>
</organism>
<dbReference type="InterPro" id="IPR029044">
    <property type="entry name" value="Nucleotide-diphossugar_trans"/>
</dbReference>
<dbReference type="InterPro" id="IPR050793">
    <property type="entry name" value="CMP-NeuNAc_synthase"/>
</dbReference>
<name>A0A2T6AJZ5_9FLAO</name>
<proteinExistence type="predicted"/>
<dbReference type="InterPro" id="IPR003329">
    <property type="entry name" value="Cytidylyl_trans"/>
</dbReference>
<evidence type="ECO:0000313" key="1">
    <source>
        <dbReference type="EMBL" id="PTX44096.1"/>
    </source>
</evidence>
<dbReference type="PANTHER" id="PTHR21485:SF6">
    <property type="entry name" value="N-ACYLNEURAMINATE CYTIDYLYLTRANSFERASE-RELATED"/>
    <property type="match status" value="1"/>
</dbReference>
<dbReference type="OrthoDB" id="9805604at2"/>
<keyword evidence="2" id="KW-1185">Reference proteome</keyword>
<keyword evidence="1" id="KW-0548">Nucleotidyltransferase</keyword>
<dbReference type="CDD" id="cd02513">
    <property type="entry name" value="CMP-NeuAc_Synthase"/>
    <property type="match status" value="1"/>
</dbReference>
<reference evidence="1 2" key="1">
    <citation type="submission" date="2018-04" db="EMBL/GenBank/DDBJ databases">
        <title>Genomic Encyclopedia of Archaeal and Bacterial Type Strains, Phase II (KMG-II): from individual species to whole genera.</title>
        <authorList>
            <person name="Goeker M."/>
        </authorList>
    </citation>
    <scope>NUCLEOTIDE SEQUENCE [LARGE SCALE GENOMIC DNA]</scope>
    <source>
        <strain evidence="1 2">DSM 23082</strain>
    </source>
</reference>
<comment type="caution">
    <text evidence="1">The sequence shown here is derived from an EMBL/GenBank/DDBJ whole genome shotgun (WGS) entry which is preliminary data.</text>
</comment>
<dbReference type="PANTHER" id="PTHR21485">
    <property type="entry name" value="HAD SUPERFAMILY MEMBERS CMAS AND KDSC"/>
    <property type="match status" value="1"/>
</dbReference>
<dbReference type="RefSeq" id="WP_108170076.1">
    <property type="nucleotide sequence ID" value="NZ_QBKQ01000001.1"/>
</dbReference>
<dbReference type="Gene3D" id="3.90.550.10">
    <property type="entry name" value="Spore Coat Polysaccharide Biosynthesis Protein SpsA, Chain A"/>
    <property type="match status" value="1"/>
</dbReference>
<protein>
    <submittedName>
        <fullName evidence="1">N-acylneuraminate cytidylyltransferase</fullName>
    </submittedName>
</protein>
<dbReference type="EMBL" id="QBKQ01000001">
    <property type="protein sequence ID" value="PTX44096.1"/>
    <property type="molecule type" value="Genomic_DNA"/>
</dbReference>
<dbReference type="AlphaFoldDB" id="A0A2T6AJZ5"/>
<dbReference type="Pfam" id="PF02348">
    <property type="entry name" value="CTP_transf_3"/>
    <property type="match status" value="1"/>
</dbReference>
<dbReference type="SUPFAM" id="SSF53448">
    <property type="entry name" value="Nucleotide-diphospho-sugar transferases"/>
    <property type="match status" value="1"/>
</dbReference>
<dbReference type="Proteomes" id="UP000244174">
    <property type="component" value="Unassembled WGS sequence"/>
</dbReference>